<dbReference type="EMBL" id="JABANP010000060">
    <property type="protein sequence ID" value="KAF4692455.1"/>
    <property type="molecule type" value="Genomic_DNA"/>
</dbReference>
<accession>A0A7J6S4Q2</accession>
<evidence type="ECO:0000313" key="5">
    <source>
        <dbReference type="Proteomes" id="UP000541610"/>
    </source>
</evidence>
<gene>
    <name evidence="2" type="ORF">FOZ60_013411</name>
    <name evidence="3" type="ORF">FOZ62_017406</name>
    <name evidence="4" type="ORF">FOZ63_017105</name>
</gene>
<sequence length="140" mass="15920">MPVAPAWPLSILLLVASVGGGHIIDYLYSLPDVEIEYTSVSWQHATITFECGLASAPLHAKSIHADFVMVYHSGLWPYPSRFRIAQSDMEAYHELRDEVHQNCNITLGPKDLTYIDFQSKNETYVEIQNKRVLLSEVGRW</sequence>
<evidence type="ECO:0000256" key="1">
    <source>
        <dbReference type="SAM" id="SignalP"/>
    </source>
</evidence>
<reference evidence="5 6" key="1">
    <citation type="submission" date="2020-04" db="EMBL/GenBank/DDBJ databases">
        <title>Perkinsus olseni comparative genomics.</title>
        <authorList>
            <person name="Bogema D.R."/>
        </authorList>
    </citation>
    <scope>NUCLEOTIDE SEQUENCE [LARGE SCALE GENOMIC DNA]</scope>
    <source>
        <strain evidence="2">00978-12</strain>
        <strain evidence="3">ATCC PRA-205</strain>
        <strain evidence="4 6">ATCC PRA-207</strain>
    </source>
</reference>
<evidence type="ECO:0000313" key="2">
    <source>
        <dbReference type="EMBL" id="KAF4692455.1"/>
    </source>
</evidence>
<keyword evidence="1" id="KW-0732">Signal</keyword>
<evidence type="ECO:0000313" key="3">
    <source>
        <dbReference type="EMBL" id="KAF4727711.1"/>
    </source>
</evidence>
<feature type="chain" id="PRO_5036400739" evidence="1">
    <location>
        <begin position="21"/>
        <end position="140"/>
    </location>
</feature>
<proteinExistence type="predicted"/>
<dbReference type="AlphaFoldDB" id="A0A7J6S4Q2"/>
<organism evidence="3 7">
    <name type="scientific">Perkinsus olseni</name>
    <name type="common">Perkinsus atlanticus</name>
    <dbReference type="NCBI Taxonomy" id="32597"/>
    <lineage>
        <taxon>Eukaryota</taxon>
        <taxon>Sar</taxon>
        <taxon>Alveolata</taxon>
        <taxon>Perkinsozoa</taxon>
        <taxon>Perkinsea</taxon>
        <taxon>Perkinsida</taxon>
        <taxon>Perkinsidae</taxon>
        <taxon>Perkinsus</taxon>
    </lineage>
</organism>
<dbReference type="EMBL" id="JABANM010017478">
    <property type="protein sequence ID" value="KAF4727711.1"/>
    <property type="molecule type" value="Genomic_DNA"/>
</dbReference>
<protein>
    <submittedName>
        <fullName evidence="3">Uncharacterized protein</fullName>
    </submittedName>
</protein>
<evidence type="ECO:0000313" key="6">
    <source>
        <dbReference type="Proteomes" id="UP000553632"/>
    </source>
</evidence>
<dbReference type="Proteomes" id="UP000574390">
    <property type="component" value="Unassembled WGS sequence"/>
</dbReference>
<dbReference type="Proteomes" id="UP000541610">
    <property type="component" value="Unassembled WGS sequence"/>
</dbReference>
<dbReference type="EMBL" id="JABANO010013993">
    <property type="protein sequence ID" value="KAF4739332.1"/>
    <property type="molecule type" value="Genomic_DNA"/>
</dbReference>
<evidence type="ECO:0000313" key="4">
    <source>
        <dbReference type="EMBL" id="KAF4739332.1"/>
    </source>
</evidence>
<name>A0A7J6S4Q2_PEROL</name>
<dbReference type="Proteomes" id="UP000553632">
    <property type="component" value="Unassembled WGS sequence"/>
</dbReference>
<evidence type="ECO:0000313" key="7">
    <source>
        <dbReference type="Proteomes" id="UP000574390"/>
    </source>
</evidence>
<comment type="caution">
    <text evidence="3">The sequence shown here is derived from an EMBL/GenBank/DDBJ whole genome shotgun (WGS) entry which is preliminary data.</text>
</comment>
<feature type="signal peptide" evidence="1">
    <location>
        <begin position="1"/>
        <end position="20"/>
    </location>
</feature>
<keyword evidence="6" id="KW-1185">Reference proteome</keyword>